<comment type="similarity">
    <text evidence="1">Belongs to the insulin family.</text>
</comment>
<evidence type="ECO:0000256" key="1">
    <source>
        <dbReference type="ARBA" id="ARBA00009034"/>
    </source>
</evidence>
<accession>A0A6P8J5R7</accession>
<evidence type="ECO:0000313" key="3">
    <source>
        <dbReference type="Proteomes" id="UP000515163"/>
    </source>
</evidence>
<dbReference type="GO" id="GO:0005179">
    <property type="term" value="F:hormone activity"/>
    <property type="evidence" value="ECO:0007669"/>
    <property type="project" value="InterPro"/>
</dbReference>
<dbReference type="Proteomes" id="UP000515163">
    <property type="component" value="Unplaced"/>
</dbReference>
<dbReference type="SUPFAM" id="SSF56994">
    <property type="entry name" value="Insulin-like"/>
    <property type="match status" value="1"/>
</dbReference>
<dbReference type="InterPro" id="IPR022352">
    <property type="entry name" value="Ins/IGF/rlx"/>
</dbReference>
<dbReference type="Pfam" id="PF00049">
    <property type="entry name" value="Insulin"/>
    <property type="match status" value="1"/>
</dbReference>
<dbReference type="Gene3D" id="1.10.100.10">
    <property type="entry name" value="Insulin-like"/>
    <property type="match status" value="1"/>
</dbReference>
<dbReference type="KEGG" id="aten:116309057"/>
<sequence length="141" mass="16134">MEVSNAVSFTKFSCSLLEKVRYSGENKMFIYTTIMLLLLAEINHSQGCRGYCKINESPQTNIDYRICGDQIAQKYMELCGNPRAGRRNHITHGLDHRSILESNSLAKRFLISRRQPNSQSTDIVEECCVEGCRAEEVQEYC</sequence>
<dbReference type="InterPro" id="IPR036438">
    <property type="entry name" value="Insulin-like_sf"/>
</dbReference>
<organism evidence="3 4">
    <name type="scientific">Actinia tenebrosa</name>
    <name type="common">Australian red waratah sea anemone</name>
    <dbReference type="NCBI Taxonomy" id="6105"/>
    <lineage>
        <taxon>Eukaryota</taxon>
        <taxon>Metazoa</taxon>
        <taxon>Cnidaria</taxon>
        <taxon>Anthozoa</taxon>
        <taxon>Hexacorallia</taxon>
        <taxon>Actiniaria</taxon>
        <taxon>Actiniidae</taxon>
        <taxon>Actinia</taxon>
    </lineage>
</organism>
<dbReference type="AlphaFoldDB" id="A0A6P8J5R7"/>
<dbReference type="GeneID" id="116309057"/>
<dbReference type="OrthoDB" id="5966706at2759"/>
<feature type="domain" description="Insulin-like" evidence="2">
    <location>
        <begin position="66"/>
        <end position="141"/>
    </location>
</feature>
<dbReference type="InterPro" id="IPR016179">
    <property type="entry name" value="Insulin-like"/>
</dbReference>
<evidence type="ECO:0000313" key="4">
    <source>
        <dbReference type="RefSeq" id="XP_031575451.1"/>
    </source>
</evidence>
<dbReference type="PRINTS" id="PR00276">
    <property type="entry name" value="INSULINFAMLY"/>
</dbReference>
<dbReference type="PIRSF" id="PIRSF018431">
    <property type="entry name" value="Molluscan_insulin_rel_peptide"/>
    <property type="match status" value="1"/>
</dbReference>
<protein>
    <submittedName>
        <fullName evidence="4">Molluscan insulin-related peptide 1-like isoform X1</fullName>
    </submittedName>
</protein>
<proteinExistence type="inferred from homology"/>
<dbReference type="RefSeq" id="XP_031575451.1">
    <property type="nucleotide sequence ID" value="XM_031719591.1"/>
</dbReference>
<gene>
    <name evidence="4" type="primary">LOC116309057</name>
</gene>
<reference evidence="4" key="1">
    <citation type="submission" date="2025-08" db="UniProtKB">
        <authorList>
            <consortium name="RefSeq"/>
        </authorList>
    </citation>
    <scope>IDENTIFICATION</scope>
    <source>
        <tissue evidence="4">Tentacle</tissue>
    </source>
</reference>
<keyword evidence="3" id="KW-1185">Reference proteome</keyword>
<dbReference type="InParanoid" id="A0A6P8J5R7"/>
<name>A0A6P8J5R7_ACTTE</name>
<dbReference type="GO" id="GO:0005576">
    <property type="term" value="C:extracellular region"/>
    <property type="evidence" value="ECO:0007669"/>
    <property type="project" value="InterPro"/>
</dbReference>
<evidence type="ECO:0000259" key="2">
    <source>
        <dbReference type="Pfam" id="PF00049"/>
    </source>
</evidence>